<dbReference type="Proteomes" id="UP000503088">
    <property type="component" value="Chromosome"/>
</dbReference>
<sequence length="594" mass="67511">MTTSKILLEKNVPCTMRDGIVLYADIYRPDKEGTFPVLLSRLPYSKDKPLFSHRYLDTNRLVENGYVVIIQDVRGRYQSEGEFQPFQSEAKDGYDTVEWAASLPYSSGKVGMFGLSYYGFTQLLAATERPPHLAAMMPAMTLNDQRKGMLFQQGAYGLGLLETWTLESMLPDLIKRKYGDDKVAYAAAMLQMGQNYNRLEELYRYAPFCEWPPVKESGVADFFFDYLRHDLAEEDFWEKSSITDKYEQIQVPAYHVGGWYDCLLGSTIENFTELREKAAGSEAQAQQKLIIGPWGHGDFSSVIGERSFGIHASGDWIDFREDLTHLHLRWFDYWLKGVDTHVTKEPPVKIFVMGVNQWRNENEWPLARTQYVPYYFHSGGNAPTRYGDGSLSTEAPTDDEPTDQFVYNPGEPVPTQGGATLYAGVNTMGPQDQRKVEERKDVLVYTSEPVTDPLEVTGPVTVYLWAATDAKDTDFTAKLVDVLPDGRAYNLTDGIIRARYRNGYRRSPDLQGEVVAYEIDLWATSNVFLPGHRIRVEISSSNFPRFDANPNTGSTMKDSDQMKLARQTIYHTDQYPSHILLPVIPAKGKEDLSR</sequence>
<dbReference type="PANTHER" id="PTHR43056">
    <property type="entry name" value="PEPTIDASE S9 PROLYL OLIGOPEPTIDASE"/>
    <property type="match status" value="1"/>
</dbReference>
<dbReference type="EMBL" id="CP048104">
    <property type="protein sequence ID" value="QKG83749.1"/>
    <property type="molecule type" value="Genomic_DNA"/>
</dbReference>
<reference evidence="3 4" key="1">
    <citation type="submission" date="2020-01" db="EMBL/GenBank/DDBJ databases">
        <authorList>
            <person name="Gulvik C.A."/>
            <person name="Batra D.G."/>
        </authorList>
    </citation>
    <scope>NUCLEOTIDE SEQUENCE [LARGE SCALE GENOMIC DNA]</scope>
    <source>
        <strain evidence="3 4">W9323</strain>
    </source>
</reference>
<protein>
    <submittedName>
        <fullName evidence="3">CocE/NonD family hydrolase</fullName>
    </submittedName>
</protein>
<dbReference type="InterPro" id="IPR029058">
    <property type="entry name" value="AB_hydrolase_fold"/>
</dbReference>
<accession>A0A7D3XLI8</accession>
<organism evidence="3 4">
    <name type="scientific">Kroppenstedtia pulmonis</name>
    <dbReference type="NCBI Taxonomy" id="1380685"/>
    <lineage>
        <taxon>Bacteria</taxon>
        <taxon>Bacillati</taxon>
        <taxon>Bacillota</taxon>
        <taxon>Bacilli</taxon>
        <taxon>Bacillales</taxon>
        <taxon>Thermoactinomycetaceae</taxon>
        <taxon>Kroppenstedtia</taxon>
    </lineage>
</organism>
<evidence type="ECO:0000313" key="4">
    <source>
        <dbReference type="Proteomes" id="UP000503088"/>
    </source>
</evidence>
<dbReference type="SUPFAM" id="SSF49785">
    <property type="entry name" value="Galactose-binding domain-like"/>
    <property type="match status" value="1"/>
</dbReference>
<dbReference type="Pfam" id="PF08530">
    <property type="entry name" value="PepX_C"/>
    <property type="match status" value="1"/>
</dbReference>
<dbReference type="InterPro" id="IPR008979">
    <property type="entry name" value="Galactose-bd-like_sf"/>
</dbReference>
<evidence type="ECO:0000259" key="2">
    <source>
        <dbReference type="SMART" id="SM00939"/>
    </source>
</evidence>
<gene>
    <name evidence="3" type="ORF">GXN76_04165</name>
</gene>
<proteinExistence type="predicted"/>
<dbReference type="InterPro" id="IPR013736">
    <property type="entry name" value="Xaa-Pro_dipept_C"/>
</dbReference>
<dbReference type="GO" id="GO:0008239">
    <property type="term" value="F:dipeptidyl-peptidase activity"/>
    <property type="evidence" value="ECO:0007669"/>
    <property type="project" value="InterPro"/>
</dbReference>
<dbReference type="Pfam" id="PF02129">
    <property type="entry name" value="Peptidase_S15"/>
    <property type="match status" value="1"/>
</dbReference>
<evidence type="ECO:0000313" key="3">
    <source>
        <dbReference type="EMBL" id="QKG83749.1"/>
    </source>
</evidence>
<keyword evidence="4" id="KW-1185">Reference proteome</keyword>
<dbReference type="InterPro" id="IPR050585">
    <property type="entry name" value="Xaa-Pro_dipeptidyl-ppase/CocE"/>
</dbReference>
<feature type="domain" description="Xaa-Pro dipeptidyl-peptidase C-terminal" evidence="2">
    <location>
        <begin position="328"/>
        <end position="580"/>
    </location>
</feature>
<evidence type="ECO:0000256" key="1">
    <source>
        <dbReference type="ARBA" id="ARBA00022801"/>
    </source>
</evidence>
<dbReference type="InterPro" id="IPR005674">
    <property type="entry name" value="CocE/Ser_esterase"/>
</dbReference>
<dbReference type="PANTHER" id="PTHR43056:SF10">
    <property type="entry name" value="COCE_NOND FAMILY, PUTATIVE (AFU_ORTHOLOGUE AFUA_7G00600)-RELATED"/>
    <property type="match status" value="1"/>
</dbReference>
<dbReference type="Gene3D" id="2.60.120.260">
    <property type="entry name" value="Galactose-binding domain-like"/>
    <property type="match status" value="1"/>
</dbReference>
<dbReference type="NCBIfam" id="TIGR00976">
    <property type="entry name" value="CocE_NonD"/>
    <property type="match status" value="1"/>
</dbReference>
<dbReference type="RefSeq" id="WP_173220781.1">
    <property type="nucleotide sequence ID" value="NZ_CP048104.1"/>
</dbReference>
<dbReference type="KEGG" id="kpul:GXN76_04165"/>
<name>A0A7D3XLI8_9BACL</name>
<dbReference type="SMART" id="SM00939">
    <property type="entry name" value="PepX_C"/>
    <property type="match status" value="1"/>
</dbReference>
<dbReference type="SUPFAM" id="SSF53474">
    <property type="entry name" value="alpha/beta-Hydrolases"/>
    <property type="match status" value="1"/>
</dbReference>
<dbReference type="AlphaFoldDB" id="A0A7D3XLI8"/>
<dbReference type="Gene3D" id="1.10.3020.10">
    <property type="entry name" value="alpha-amino acid ester hydrolase ( Helical cap domain)"/>
    <property type="match status" value="1"/>
</dbReference>
<dbReference type="InterPro" id="IPR000383">
    <property type="entry name" value="Xaa-Pro-like_dom"/>
</dbReference>
<keyword evidence="1 3" id="KW-0378">Hydrolase</keyword>
<dbReference type="Gene3D" id="3.40.50.1820">
    <property type="entry name" value="alpha/beta hydrolase"/>
    <property type="match status" value="1"/>
</dbReference>